<evidence type="ECO:0000313" key="9">
    <source>
        <dbReference type="Proteomes" id="UP000638981"/>
    </source>
</evidence>
<name>A0A918WPU3_9RHOB</name>
<dbReference type="PANTHER" id="PTHR19328">
    <property type="entry name" value="HEDGEHOG-INTERACTING PROTEIN"/>
    <property type="match status" value="1"/>
</dbReference>
<dbReference type="AlphaFoldDB" id="A0A918WPU3"/>
<comment type="cofactor">
    <cofactor evidence="1">
        <name>Ca(2+)</name>
        <dbReference type="ChEBI" id="CHEBI:29108"/>
    </cofactor>
</comment>
<dbReference type="InterPro" id="IPR011042">
    <property type="entry name" value="6-blade_b-propeller_TolB-like"/>
</dbReference>
<dbReference type="PRINTS" id="PR00313">
    <property type="entry name" value="CABNDNGRPT"/>
</dbReference>
<evidence type="ECO:0000259" key="6">
    <source>
        <dbReference type="Pfam" id="PF07995"/>
    </source>
</evidence>
<keyword evidence="9" id="KW-1185">Reference proteome</keyword>
<feature type="domain" description="Peptidase M10 serralysin C-terminal" evidence="7">
    <location>
        <begin position="468"/>
        <end position="584"/>
    </location>
</feature>
<comment type="caution">
    <text evidence="8">The sequence shown here is derived from an EMBL/GenBank/DDBJ whole genome shotgun (WGS) entry which is preliminary data.</text>
</comment>
<feature type="domain" description="Glucose/Sorbosone dehydrogenase" evidence="6">
    <location>
        <begin position="81"/>
        <end position="418"/>
    </location>
</feature>
<evidence type="ECO:0000256" key="4">
    <source>
        <dbReference type="ARBA" id="ARBA00022737"/>
    </source>
</evidence>
<dbReference type="SUPFAM" id="SSF50952">
    <property type="entry name" value="Soluble quinoprotein glucose dehydrogenase"/>
    <property type="match status" value="1"/>
</dbReference>
<dbReference type="GO" id="GO:0005509">
    <property type="term" value="F:calcium ion binding"/>
    <property type="evidence" value="ECO:0007669"/>
    <property type="project" value="InterPro"/>
</dbReference>
<keyword evidence="3" id="KW-0964">Secreted</keyword>
<dbReference type="Pfam" id="PF07995">
    <property type="entry name" value="GSDH"/>
    <property type="match status" value="1"/>
</dbReference>
<reference evidence="8" key="1">
    <citation type="journal article" date="2014" name="Int. J. Syst. Evol. Microbiol.">
        <title>Complete genome sequence of Corynebacterium casei LMG S-19264T (=DSM 44701T), isolated from a smear-ripened cheese.</title>
        <authorList>
            <consortium name="US DOE Joint Genome Institute (JGI-PGF)"/>
            <person name="Walter F."/>
            <person name="Albersmeier A."/>
            <person name="Kalinowski J."/>
            <person name="Ruckert C."/>
        </authorList>
    </citation>
    <scope>NUCLEOTIDE SEQUENCE</scope>
    <source>
        <strain evidence="8">KCTC 23310</strain>
    </source>
</reference>
<evidence type="ECO:0000259" key="7">
    <source>
        <dbReference type="Pfam" id="PF08548"/>
    </source>
</evidence>
<dbReference type="SUPFAM" id="SSF51120">
    <property type="entry name" value="beta-Roll"/>
    <property type="match status" value="1"/>
</dbReference>
<dbReference type="InterPro" id="IPR018511">
    <property type="entry name" value="Hemolysin-typ_Ca-bd_CS"/>
</dbReference>
<dbReference type="PROSITE" id="PS00330">
    <property type="entry name" value="HEMOLYSIN_CALCIUM"/>
    <property type="match status" value="2"/>
</dbReference>
<dbReference type="Pfam" id="PF08548">
    <property type="entry name" value="Peptidase_M10_C"/>
    <property type="match status" value="1"/>
</dbReference>
<keyword evidence="4" id="KW-0677">Repeat</keyword>
<sequence>MPTLGPDMLTQTNKADQIDGSAGGDRISTLRGNDTISGGEGADTVLGGRGNDVIYGFGAADKQAGTGKIVAERVGNGFDAPVFLTHAPGDNDNLYIVEKTGQIRILDPETGTKSTFLTIPNDQMSEDGEQGLLGLAFHPDYATNGKFYIYMVNEDGDLEIRVGQRSAGDPLAADAATDVILTIPHPGESNHNGGWLGFGPDGMLYIATGDGGGSGDPDGNAQNTDSLLGKMLRIDVTSPPDPGLAYAIPEDNPYADVAGRDEIWATGLRNPWRPSFDRETGDLYIADVGQNKWEEINFQPFDSEGGENYGWDWREGQHPHEGTAPDGLTDPLVEYPHVDGPNGGFSITGGYVYRGQGPGMEGVYFYADFVTNQLWSFRVVDGKAQDAANRTAQLLELGGSVDQIVSFGEDSRGNLYILGLDGEIFRLTPRVAAGDGADLLTGNEGHDKIWGGVGNDTLMGGTGKDTLVGGDQNDFLLGGSGADVMTGSAGGDRFVFAQQGDSNLRQIDRIRDFGDGADRIGLDRLDANSELARDQDFRFIGQAAFTKAGQVRAIQSGDNVRLLLNTDSDMAAEMIILLLDTKITSIGVGDFIL</sequence>
<dbReference type="InterPro" id="IPR013858">
    <property type="entry name" value="Peptidase_M10B_C"/>
</dbReference>
<reference evidence="8" key="2">
    <citation type="submission" date="2020-09" db="EMBL/GenBank/DDBJ databases">
        <authorList>
            <person name="Sun Q."/>
            <person name="Kim S."/>
        </authorList>
    </citation>
    <scope>NUCLEOTIDE SEQUENCE</scope>
    <source>
        <strain evidence="8">KCTC 23310</strain>
    </source>
</reference>
<protein>
    <recommendedName>
        <fullName evidence="10">Glucose/Sorbosone dehydrogenase domain-containing protein</fullName>
    </recommendedName>
</protein>
<evidence type="ECO:0000256" key="2">
    <source>
        <dbReference type="ARBA" id="ARBA00004613"/>
    </source>
</evidence>
<proteinExistence type="predicted"/>
<evidence type="ECO:0000256" key="5">
    <source>
        <dbReference type="SAM" id="MobiDB-lite"/>
    </source>
</evidence>
<evidence type="ECO:0000313" key="8">
    <source>
        <dbReference type="EMBL" id="GHC62947.1"/>
    </source>
</evidence>
<dbReference type="PANTHER" id="PTHR19328:SF75">
    <property type="entry name" value="ALDOSE SUGAR DEHYDROGENASE YLII"/>
    <property type="match status" value="1"/>
</dbReference>
<evidence type="ECO:0000256" key="1">
    <source>
        <dbReference type="ARBA" id="ARBA00001913"/>
    </source>
</evidence>
<dbReference type="EMBL" id="BMYJ01000009">
    <property type="protein sequence ID" value="GHC62947.1"/>
    <property type="molecule type" value="Genomic_DNA"/>
</dbReference>
<feature type="region of interest" description="Disordered" evidence="5">
    <location>
        <begin position="1"/>
        <end position="43"/>
    </location>
</feature>
<evidence type="ECO:0000256" key="3">
    <source>
        <dbReference type="ARBA" id="ARBA00022525"/>
    </source>
</evidence>
<dbReference type="InterPro" id="IPR011041">
    <property type="entry name" value="Quinoprot_gluc/sorb_DH_b-prop"/>
</dbReference>
<gene>
    <name evidence="8" type="ORF">GCM10007315_28960</name>
</gene>
<dbReference type="Proteomes" id="UP000638981">
    <property type="component" value="Unassembled WGS sequence"/>
</dbReference>
<dbReference type="Pfam" id="PF00353">
    <property type="entry name" value="HemolysinCabind"/>
    <property type="match status" value="2"/>
</dbReference>
<dbReference type="Gene3D" id="2.120.10.30">
    <property type="entry name" value="TolB, C-terminal domain"/>
    <property type="match status" value="1"/>
</dbReference>
<dbReference type="InterPro" id="IPR012938">
    <property type="entry name" value="Glc/Sorbosone_DH"/>
</dbReference>
<accession>A0A918WPU3</accession>
<organism evidence="8 9">
    <name type="scientific">Neogemmobacter tilapiae</name>
    <dbReference type="NCBI Taxonomy" id="875041"/>
    <lineage>
        <taxon>Bacteria</taxon>
        <taxon>Pseudomonadati</taxon>
        <taxon>Pseudomonadota</taxon>
        <taxon>Alphaproteobacteria</taxon>
        <taxon>Rhodobacterales</taxon>
        <taxon>Paracoccaceae</taxon>
        <taxon>Neogemmobacter</taxon>
    </lineage>
</organism>
<dbReference type="InterPro" id="IPR001343">
    <property type="entry name" value="Hemolysn_Ca-bd"/>
</dbReference>
<dbReference type="InterPro" id="IPR011049">
    <property type="entry name" value="Serralysin-like_metalloprot_C"/>
</dbReference>
<dbReference type="GO" id="GO:0005615">
    <property type="term" value="C:extracellular space"/>
    <property type="evidence" value="ECO:0007669"/>
    <property type="project" value="InterPro"/>
</dbReference>
<evidence type="ECO:0008006" key="10">
    <source>
        <dbReference type="Google" id="ProtNLM"/>
    </source>
</evidence>
<comment type="subcellular location">
    <subcellularLocation>
        <location evidence="2">Secreted</location>
    </subcellularLocation>
</comment>